<dbReference type="Proteomes" id="UP000306145">
    <property type="component" value="Unassembled WGS sequence"/>
</dbReference>
<evidence type="ECO:0000256" key="1">
    <source>
        <dbReference type="SAM" id="Phobius"/>
    </source>
</evidence>
<dbReference type="RefSeq" id="WP_139585628.1">
    <property type="nucleotide sequence ID" value="NZ_VDFY01000172.1"/>
</dbReference>
<comment type="caution">
    <text evidence="2">The sequence shown here is derived from an EMBL/GenBank/DDBJ whole genome shotgun (WGS) entry which is preliminary data.</text>
</comment>
<keyword evidence="1" id="KW-0812">Transmembrane</keyword>
<gene>
    <name evidence="2" type="ORF">FHG89_18465</name>
</gene>
<keyword evidence="1" id="KW-1133">Transmembrane helix</keyword>
<keyword evidence="1" id="KW-0472">Membrane</keyword>
<evidence type="ECO:0000313" key="2">
    <source>
        <dbReference type="EMBL" id="TNH27300.1"/>
    </source>
</evidence>
<sequence>MTKRRRGSPAPTPAGMRPRMRVLLTALAMLLPGLGLAVGALAYRWHVSSEADRLRAGGVPVTAYVSDRAGGGGRGSGIDRIEVSYLYGSKQYSTWIPCAGGTGCHRTPGPKMAVWVDPAAPEKFVAANGHTNGSLSFLMSWTAIPAGLVFAVLGGVGVVLVIRTRDDQWA</sequence>
<protein>
    <recommendedName>
        <fullName evidence="4">DUF3592 domain-containing protein</fullName>
    </recommendedName>
</protein>
<evidence type="ECO:0000313" key="3">
    <source>
        <dbReference type="Proteomes" id="UP000306145"/>
    </source>
</evidence>
<dbReference type="EMBL" id="VDFY01000172">
    <property type="protein sequence ID" value="TNH27300.1"/>
    <property type="molecule type" value="Genomic_DNA"/>
</dbReference>
<reference evidence="2 3" key="1">
    <citation type="submission" date="2019-06" db="EMBL/GenBank/DDBJ databases">
        <title>Micromonospora ordensis sp. nov., isolated from deep marine sediment.</title>
        <authorList>
            <person name="Veyisoglu A."/>
            <person name="Carro L."/>
            <person name="Klenk H.-P."/>
            <person name="Sahin N."/>
        </authorList>
    </citation>
    <scope>NUCLEOTIDE SEQUENCE [LARGE SCALE GENOMIC DNA]</scope>
    <source>
        <strain evidence="2 3">S2509</strain>
    </source>
</reference>
<dbReference type="OrthoDB" id="3389176at2"/>
<feature type="transmembrane region" description="Helical" evidence="1">
    <location>
        <begin position="138"/>
        <end position="162"/>
    </location>
</feature>
<dbReference type="AlphaFoldDB" id="A0A5C4QSH9"/>
<name>A0A5C4QSH9_9ACTN</name>
<accession>A0A5C4QSH9</accession>
<organism evidence="2 3">
    <name type="scientific">Micromonospora orduensis</name>
    <dbReference type="NCBI Taxonomy" id="1420891"/>
    <lineage>
        <taxon>Bacteria</taxon>
        <taxon>Bacillati</taxon>
        <taxon>Actinomycetota</taxon>
        <taxon>Actinomycetes</taxon>
        <taxon>Micromonosporales</taxon>
        <taxon>Micromonosporaceae</taxon>
        <taxon>Micromonospora</taxon>
    </lineage>
</organism>
<evidence type="ECO:0008006" key="4">
    <source>
        <dbReference type="Google" id="ProtNLM"/>
    </source>
</evidence>
<keyword evidence="3" id="KW-1185">Reference proteome</keyword>
<proteinExistence type="predicted"/>